<proteinExistence type="predicted"/>
<keyword evidence="3" id="KW-1185">Reference proteome</keyword>
<evidence type="ECO:0000259" key="1">
    <source>
        <dbReference type="SMART" id="SM00760"/>
    </source>
</evidence>
<feature type="domain" description="Chromosomal replication initiator DnaA C-terminal" evidence="1">
    <location>
        <begin position="101"/>
        <end position="170"/>
    </location>
</feature>
<organism evidence="2 3">
    <name type="scientific">Brucella rhizosphaerae</name>
    <dbReference type="NCBI Taxonomy" id="571254"/>
    <lineage>
        <taxon>Bacteria</taxon>
        <taxon>Pseudomonadati</taxon>
        <taxon>Pseudomonadota</taxon>
        <taxon>Alphaproteobacteria</taxon>
        <taxon>Hyphomicrobiales</taxon>
        <taxon>Brucellaceae</taxon>
        <taxon>Brucella/Ochrobactrum group</taxon>
        <taxon>Brucella</taxon>
    </lineage>
</organism>
<dbReference type="SMART" id="SM00760">
    <property type="entry name" value="Bac_DnaA_C"/>
    <property type="match status" value="1"/>
</dbReference>
<gene>
    <name evidence="2" type="ORF">CEV32_4901</name>
</gene>
<evidence type="ECO:0000313" key="3">
    <source>
        <dbReference type="Proteomes" id="UP000216345"/>
    </source>
</evidence>
<dbReference type="Proteomes" id="UP000216345">
    <property type="component" value="Unassembled WGS sequence"/>
</dbReference>
<dbReference type="GO" id="GO:0006275">
    <property type="term" value="P:regulation of DNA replication"/>
    <property type="evidence" value="ECO:0007669"/>
    <property type="project" value="InterPro"/>
</dbReference>
<reference evidence="2 3" key="1">
    <citation type="submission" date="2017-07" db="EMBL/GenBank/DDBJ databases">
        <title>Phylogenetic study on the rhizospheric bacterium Ochrobactrum sp. A44.</title>
        <authorList>
            <person name="Krzyzanowska D.M."/>
            <person name="Ossowicki A."/>
            <person name="Rajewska M."/>
            <person name="Maciag T."/>
            <person name="Kaczynski Z."/>
            <person name="Czerwicka M."/>
            <person name="Jafra S."/>
        </authorList>
    </citation>
    <scope>NUCLEOTIDE SEQUENCE [LARGE SCALE GENOMIC DNA]</scope>
    <source>
        <strain evidence="2 3">PR17</strain>
    </source>
</reference>
<sequence>MFYASSRRTESNPITAAAIRAQRLREEARKAPVVPKLAPPVEVAPVVIAEAPTPTKTPRKKVSNAIADDVILRRVNHKWVGFFGEVAKAGALPVADLYRPDLVTIVRRICRAFSISPRDVLSKSRRVDLILPRQAIYYWALRLTPLSSVEIGVRLGGRDHSTIIYGVRNYRKKRQQSGRFLRTVRRAR</sequence>
<dbReference type="GO" id="GO:0006270">
    <property type="term" value="P:DNA replication initiation"/>
    <property type="evidence" value="ECO:0007669"/>
    <property type="project" value="InterPro"/>
</dbReference>
<protein>
    <submittedName>
        <fullName evidence="2">Bacterial dnaA helix-turn-helix family protein</fullName>
    </submittedName>
</protein>
<name>A0A256FL94_9HYPH</name>
<dbReference type="SUPFAM" id="SSF48295">
    <property type="entry name" value="TrpR-like"/>
    <property type="match status" value="1"/>
</dbReference>
<accession>A0A256FL94</accession>
<comment type="caution">
    <text evidence="2">The sequence shown here is derived from an EMBL/GenBank/DDBJ whole genome shotgun (WGS) entry which is preliminary data.</text>
</comment>
<dbReference type="AlphaFoldDB" id="A0A256FL94"/>
<dbReference type="RefSeq" id="WP_094576439.1">
    <property type="nucleotide sequence ID" value="NZ_JBHEEL010000009.1"/>
</dbReference>
<dbReference type="InterPro" id="IPR010921">
    <property type="entry name" value="Trp_repressor/repl_initiator"/>
</dbReference>
<dbReference type="OrthoDB" id="9807019at2"/>
<dbReference type="GO" id="GO:0043565">
    <property type="term" value="F:sequence-specific DNA binding"/>
    <property type="evidence" value="ECO:0007669"/>
    <property type="project" value="InterPro"/>
</dbReference>
<dbReference type="EMBL" id="NNRK01000025">
    <property type="protein sequence ID" value="OYR15624.1"/>
    <property type="molecule type" value="Genomic_DNA"/>
</dbReference>
<dbReference type="Pfam" id="PF08299">
    <property type="entry name" value="Bac_DnaA_C"/>
    <property type="match status" value="1"/>
</dbReference>
<dbReference type="Gene3D" id="1.10.1750.10">
    <property type="match status" value="1"/>
</dbReference>
<dbReference type="InterPro" id="IPR013159">
    <property type="entry name" value="DnaA_C"/>
</dbReference>
<dbReference type="CDD" id="cd06571">
    <property type="entry name" value="Bac_DnaA_C"/>
    <property type="match status" value="1"/>
</dbReference>
<dbReference type="GO" id="GO:0005524">
    <property type="term" value="F:ATP binding"/>
    <property type="evidence" value="ECO:0007669"/>
    <property type="project" value="InterPro"/>
</dbReference>
<evidence type="ECO:0000313" key="2">
    <source>
        <dbReference type="EMBL" id="OYR15624.1"/>
    </source>
</evidence>